<dbReference type="InterPro" id="IPR013010">
    <property type="entry name" value="Znf_SIAH"/>
</dbReference>
<dbReference type="EMBL" id="VXIV02003257">
    <property type="protein sequence ID" value="KAF6019052.1"/>
    <property type="molecule type" value="Genomic_DNA"/>
</dbReference>
<evidence type="ECO:0000256" key="1">
    <source>
        <dbReference type="ARBA" id="ARBA00004496"/>
    </source>
</evidence>
<dbReference type="Proteomes" id="UP000593567">
    <property type="component" value="Unassembled WGS sequence"/>
</dbReference>
<dbReference type="OrthoDB" id="5574452at2759"/>
<keyword evidence="5 11" id="KW-0479">Metal-binding</keyword>
<dbReference type="Pfam" id="PF02176">
    <property type="entry name" value="zf-TRAF"/>
    <property type="match status" value="1"/>
</dbReference>
<feature type="domain" description="RING-type" evidence="13">
    <location>
        <begin position="69"/>
        <end position="109"/>
    </location>
</feature>
<feature type="domain" description="SIAH-type" evidence="16">
    <location>
        <begin position="144"/>
        <end position="202"/>
    </location>
</feature>
<dbReference type="SUPFAM" id="SSF49599">
    <property type="entry name" value="TRAF domain-like"/>
    <property type="match status" value="3"/>
</dbReference>
<gene>
    <name evidence="17" type="ORF">EB796_022653</name>
</gene>
<keyword evidence="8 11" id="KW-0862">Zinc</keyword>
<evidence type="ECO:0000259" key="14">
    <source>
        <dbReference type="PROSITE" id="PS50144"/>
    </source>
</evidence>
<dbReference type="InterPro" id="IPR002083">
    <property type="entry name" value="MATH/TRAF_dom"/>
</dbReference>
<keyword evidence="4" id="KW-0053">Apoptosis</keyword>
<dbReference type="InterPro" id="IPR008974">
    <property type="entry name" value="TRAF-like"/>
</dbReference>
<accession>A0A7J7IYR5</accession>
<feature type="domain" description="SIAH-type" evidence="16">
    <location>
        <begin position="337"/>
        <end position="395"/>
    </location>
</feature>
<keyword evidence="18" id="KW-1185">Reference proteome</keyword>
<sequence>MLICLASPPSFYCNNVITLICIIFLYLTADMAGDYTQHQSISSSSFNGNDFNERPKFINAARLKELYGCAICNDVVVQPHQTPCGNRVCKKCMNEKFDNLSVIKCPLPHGDMNEEELKEEQCQQEGLSLDAVVPDPGSQRFLLREKCFCKNQEYGCCENPPWKKLKEHQAVCAFVPDRCPNQGCNKLFAKKDLQRHIAECEFGIAQWKSSEQSLKHKDEKVGSSSASLTSLELDSAGNPRNPDFTDRPRFINSAKLKQLYSCAICKDVAVQPFKISCGSRVCKNCIYEKFGSLSLIKCPLPHDDMNKEKLKMEPCQLEGLVKEGLVFDTDSQKFLLDEKCFCENQKFGCPEKPLWEELEGHQAICVYTPSQCPNQDCTQSVAKKDLESHLTDCEYALDMCSVCKRTFKRKDKELMIHQKTNPECLRTPGKCYFFEYCHFESDKLNELKAHMENNTQSHMEAITVQVDKLRSLCESVRNTPVTDENKKNEKIRNLEKCLARNHMQLKALADAAKPVSQRCDGLESRLSEVERRVEESSIDRRGQYEHSLQETFQRMDKVENSMKTVELCSYDGVLVWKINDYQRKKSDAVRGRQMSIYSHPFYTSRHGYKMCCRAYLNGDGLGRGKCLSLFFVLMRGEYDELLHFPFKQRVTFSLLCPSNPSLSKHETFLPDPDSSSFRRPQTEMNIASGCPQFALHADVESSNFLVNDCIYVQVKVEPGGEKFPKEKRNTELS</sequence>
<evidence type="ECO:0000256" key="9">
    <source>
        <dbReference type="ARBA" id="ARBA00022843"/>
    </source>
</evidence>
<evidence type="ECO:0000313" key="18">
    <source>
        <dbReference type="Proteomes" id="UP000593567"/>
    </source>
</evidence>
<dbReference type="PROSITE" id="PS50089">
    <property type="entry name" value="ZF_RING_2"/>
    <property type="match status" value="1"/>
</dbReference>
<dbReference type="GO" id="GO:0008270">
    <property type="term" value="F:zinc ion binding"/>
    <property type="evidence" value="ECO:0007669"/>
    <property type="project" value="UniProtKB-KW"/>
</dbReference>
<evidence type="ECO:0000256" key="3">
    <source>
        <dbReference type="ARBA" id="ARBA00022499"/>
    </source>
</evidence>
<dbReference type="GO" id="GO:0005737">
    <property type="term" value="C:cytoplasm"/>
    <property type="evidence" value="ECO:0007669"/>
    <property type="project" value="UniProtKB-SubCell"/>
</dbReference>
<keyword evidence="12" id="KW-0472">Membrane</keyword>
<evidence type="ECO:0000256" key="4">
    <source>
        <dbReference type="ARBA" id="ARBA00022703"/>
    </source>
</evidence>
<dbReference type="SUPFAM" id="SSF57850">
    <property type="entry name" value="RING/U-box"/>
    <property type="match status" value="2"/>
</dbReference>
<evidence type="ECO:0000256" key="6">
    <source>
        <dbReference type="ARBA" id="ARBA00022737"/>
    </source>
</evidence>
<dbReference type="AlphaFoldDB" id="A0A7J7IYR5"/>
<dbReference type="InterPro" id="IPR001841">
    <property type="entry name" value="Znf_RING"/>
</dbReference>
<evidence type="ECO:0000259" key="15">
    <source>
        <dbReference type="PROSITE" id="PS50145"/>
    </source>
</evidence>
<evidence type="ECO:0000259" key="16">
    <source>
        <dbReference type="PROSITE" id="PS51081"/>
    </source>
</evidence>
<feature type="domain" description="TRAF-type" evidence="15">
    <location>
        <begin position="361"/>
        <end position="409"/>
    </location>
</feature>
<comment type="subcellular location">
    <subcellularLocation>
        <location evidence="1">Cytoplasm</location>
    </subcellularLocation>
</comment>
<comment type="caution">
    <text evidence="17">The sequence shown here is derived from an EMBL/GenBank/DDBJ whole genome shotgun (WGS) entry which is preliminary data.</text>
</comment>
<keyword evidence="3" id="KW-1017">Isopeptide bond</keyword>
<evidence type="ECO:0000256" key="11">
    <source>
        <dbReference type="PROSITE-ProRule" id="PRU00207"/>
    </source>
</evidence>
<reference evidence="17" key="1">
    <citation type="submission" date="2020-06" db="EMBL/GenBank/DDBJ databases">
        <title>Draft genome of Bugula neritina, a colonial animal packing powerful symbionts and potential medicines.</title>
        <authorList>
            <person name="Rayko M."/>
        </authorList>
    </citation>
    <scope>NUCLEOTIDE SEQUENCE [LARGE SCALE GENOMIC DNA]</scope>
    <source>
        <strain evidence="17">Kwan_BN1</strain>
    </source>
</reference>
<dbReference type="FunFam" id="2.60.210.10:FF:000001">
    <property type="entry name" value="TNF receptor-associated factor"/>
    <property type="match status" value="1"/>
</dbReference>
<protein>
    <submittedName>
        <fullName evidence="17">TRAF3</fullName>
    </submittedName>
</protein>
<dbReference type="InterPro" id="IPR013083">
    <property type="entry name" value="Znf_RING/FYVE/PHD"/>
</dbReference>
<feature type="domain" description="MATH" evidence="14">
    <location>
        <begin position="571"/>
        <end position="716"/>
    </location>
</feature>
<dbReference type="Gene3D" id="2.60.210.10">
    <property type="entry name" value="Apoptosis, Tumor Necrosis Factor Receptor Associated Protein 2, Chain A"/>
    <property type="match status" value="1"/>
</dbReference>
<dbReference type="InterPro" id="IPR049342">
    <property type="entry name" value="TRAF1-6_MATH_dom"/>
</dbReference>
<evidence type="ECO:0000256" key="7">
    <source>
        <dbReference type="ARBA" id="ARBA00022771"/>
    </source>
</evidence>
<keyword evidence="12" id="KW-0812">Transmembrane</keyword>
<name>A0A7J7IYR5_BUGNE</name>
<evidence type="ECO:0000256" key="5">
    <source>
        <dbReference type="ARBA" id="ARBA00022723"/>
    </source>
</evidence>
<dbReference type="PROSITE" id="PS50145">
    <property type="entry name" value="ZF_TRAF"/>
    <property type="match status" value="1"/>
</dbReference>
<dbReference type="PANTHER" id="PTHR10131">
    <property type="entry name" value="TNF RECEPTOR ASSOCIATED FACTOR"/>
    <property type="match status" value="1"/>
</dbReference>
<dbReference type="SMART" id="SM00061">
    <property type="entry name" value="MATH"/>
    <property type="match status" value="1"/>
</dbReference>
<evidence type="ECO:0000313" key="17">
    <source>
        <dbReference type="EMBL" id="KAF6019052.1"/>
    </source>
</evidence>
<dbReference type="PROSITE" id="PS51081">
    <property type="entry name" value="ZF_SIAH"/>
    <property type="match status" value="2"/>
</dbReference>
<feature type="zinc finger region" description="TRAF-type" evidence="11">
    <location>
        <begin position="361"/>
        <end position="409"/>
    </location>
</feature>
<proteinExistence type="predicted"/>
<keyword evidence="6" id="KW-0677">Repeat</keyword>
<keyword evidence="12" id="KW-1133">Transmembrane helix</keyword>
<evidence type="ECO:0000256" key="8">
    <source>
        <dbReference type="ARBA" id="ARBA00022833"/>
    </source>
</evidence>
<keyword evidence="9" id="KW-0832">Ubl conjugation</keyword>
<keyword evidence="2" id="KW-0963">Cytoplasm</keyword>
<dbReference type="GO" id="GO:0006915">
    <property type="term" value="P:apoptotic process"/>
    <property type="evidence" value="ECO:0007669"/>
    <property type="project" value="UniProtKB-KW"/>
</dbReference>
<feature type="transmembrane region" description="Helical" evidence="12">
    <location>
        <begin position="12"/>
        <end position="29"/>
    </location>
</feature>
<dbReference type="Pfam" id="PF21355">
    <property type="entry name" value="TRAF-mep_MATH"/>
    <property type="match status" value="1"/>
</dbReference>
<dbReference type="GO" id="GO:0043122">
    <property type="term" value="P:regulation of canonical NF-kappaB signal transduction"/>
    <property type="evidence" value="ECO:0007669"/>
    <property type="project" value="TreeGrafter"/>
</dbReference>
<evidence type="ECO:0000256" key="12">
    <source>
        <dbReference type="SAM" id="Phobius"/>
    </source>
</evidence>
<keyword evidence="10" id="KW-0175">Coiled coil</keyword>
<evidence type="ECO:0000256" key="2">
    <source>
        <dbReference type="ARBA" id="ARBA00022490"/>
    </source>
</evidence>
<dbReference type="InterPro" id="IPR001293">
    <property type="entry name" value="Znf_TRAF"/>
</dbReference>
<dbReference type="PANTHER" id="PTHR10131:SF153">
    <property type="entry name" value="RING-TYPE DOMAIN-CONTAINING PROTEIN"/>
    <property type="match status" value="1"/>
</dbReference>
<dbReference type="SMART" id="SM00184">
    <property type="entry name" value="RING"/>
    <property type="match status" value="2"/>
</dbReference>
<dbReference type="CDD" id="cd00270">
    <property type="entry name" value="MATH_TRAF_C"/>
    <property type="match status" value="1"/>
</dbReference>
<dbReference type="Gene3D" id="3.30.40.10">
    <property type="entry name" value="Zinc/RING finger domain, C3HC4 (zinc finger)"/>
    <property type="match status" value="4"/>
</dbReference>
<evidence type="ECO:0000256" key="10">
    <source>
        <dbReference type="ARBA" id="ARBA00023054"/>
    </source>
</evidence>
<dbReference type="PROSITE" id="PS50144">
    <property type="entry name" value="MATH"/>
    <property type="match status" value="1"/>
</dbReference>
<evidence type="ECO:0000259" key="13">
    <source>
        <dbReference type="PROSITE" id="PS50089"/>
    </source>
</evidence>
<organism evidence="17 18">
    <name type="scientific">Bugula neritina</name>
    <name type="common">Brown bryozoan</name>
    <name type="synonym">Sertularia neritina</name>
    <dbReference type="NCBI Taxonomy" id="10212"/>
    <lineage>
        <taxon>Eukaryota</taxon>
        <taxon>Metazoa</taxon>
        <taxon>Spiralia</taxon>
        <taxon>Lophotrochozoa</taxon>
        <taxon>Bryozoa</taxon>
        <taxon>Gymnolaemata</taxon>
        <taxon>Cheilostomatida</taxon>
        <taxon>Flustrina</taxon>
        <taxon>Buguloidea</taxon>
        <taxon>Bugulidae</taxon>
        <taxon>Bugula</taxon>
    </lineage>
</organism>
<keyword evidence="7 11" id="KW-0863">Zinc-finger</keyword>